<dbReference type="OrthoDB" id="5786478at2"/>
<dbReference type="SUPFAM" id="SSF51735">
    <property type="entry name" value="NAD(P)-binding Rossmann-fold domains"/>
    <property type="match status" value="1"/>
</dbReference>
<organism evidence="2 3">
    <name type="scientific">Paenibacillus thalictri</name>
    <dbReference type="NCBI Taxonomy" id="2527873"/>
    <lineage>
        <taxon>Bacteria</taxon>
        <taxon>Bacillati</taxon>
        <taxon>Bacillota</taxon>
        <taxon>Bacilli</taxon>
        <taxon>Bacillales</taxon>
        <taxon>Paenibacillaceae</taxon>
        <taxon>Paenibacillus</taxon>
    </lineage>
</organism>
<dbReference type="InterPro" id="IPR036291">
    <property type="entry name" value="NAD(P)-bd_dom_sf"/>
</dbReference>
<dbReference type="Gene3D" id="3.40.50.720">
    <property type="entry name" value="NAD(P)-binding Rossmann-like Domain"/>
    <property type="match status" value="1"/>
</dbReference>
<evidence type="ECO:0000313" key="3">
    <source>
        <dbReference type="Proteomes" id="UP000293142"/>
    </source>
</evidence>
<protein>
    <submittedName>
        <fullName evidence="2">SDR family NAD(P)-dependent oxidoreductase</fullName>
    </submittedName>
</protein>
<dbReference type="EMBL" id="SIRE01000003">
    <property type="protein sequence ID" value="TBL81006.1"/>
    <property type="molecule type" value="Genomic_DNA"/>
</dbReference>
<dbReference type="RefSeq" id="WP_131011720.1">
    <property type="nucleotide sequence ID" value="NZ_SIRE01000003.1"/>
</dbReference>
<dbReference type="PANTHER" id="PTHR45458:SF2">
    <property type="entry name" value="OXIDOREDUCTASE, SHORT CHAIN DEHYDROGENASE_REDUCTASE FAMILY SUPERFAMILY (AFU_ORTHOLOGUE AFUA_3G13450)"/>
    <property type="match status" value="1"/>
</dbReference>
<evidence type="ECO:0000256" key="1">
    <source>
        <dbReference type="RuleBase" id="RU000363"/>
    </source>
</evidence>
<name>A0A4Q9DX67_9BACL</name>
<dbReference type="PANTHER" id="PTHR45458">
    <property type="entry name" value="SHORT-CHAIN DEHYDROGENASE/REDUCTASE SDR"/>
    <property type="match status" value="1"/>
</dbReference>
<dbReference type="PRINTS" id="PR00080">
    <property type="entry name" value="SDRFAMILY"/>
</dbReference>
<accession>A0A4Q9DX67</accession>
<evidence type="ECO:0000313" key="2">
    <source>
        <dbReference type="EMBL" id="TBL81006.1"/>
    </source>
</evidence>
<comment type="caution">
    <text evidence="2">The sequence shown here is derived from an EMBL/GenBank/DDBJ whole genome shotgun (WGS) entry which is preliminary data.</text>
</comment>
<sequence>MNETVCITGASRGLGLELARLFYARSYRVFPVVRSSAAAEALLREMPDCRPIMADVADDNCTAVINGALSGQAESLDLLINNAGISGTADGLEQVTTNEVGELFNVHGLGIIRTVQGALPMLERSARPRIINISSRLASLTKTAAGEFNHGGFTYSYRMAKAAQNMLTLCLHQELSERGVHVSAVHPGKILAGCASHDANLTPGEAAERIFEWCRTAGPHNSGQFVEAGAGILPW</sequence>
<dbReference type="Pfam" id="PF00106">
    <property type="entry name" value="adh_short"/>
    <property type="match status" value="1"/>
</dbReference>
<dbReference type="InterPro" id="IPR002347">
    <property type="entry name" value="SDR_fam"/>
</dbReference>
<proteinExistence type="inferred from homology"/>
<dbReference type="Proteomes" id="UP000293142">
    <property type="component" value="Unassembled WGS sequence"/>
</dbReference>
<gene>
    <name evidence="2" type="ORF">EYB31_02595</name>
</gene>
<reference evidence="2 3" key="1">
    <citation type="submission" date="2019-02" db="EMBL/GenBank/DDBJ databases">
        <title>Paenibacillus sp. nov., isolated from surface-sterilized tissue of Thalictrum simplex L.</title>
        <authorList>
            <person name="Tuo L."/>
        </authorList>
    </citation>
    <scope>NUCLEOTIDE SEQUENCE [LARGE SCALE GENOMIC DNA]</scope>
    <source>
        <strain evidence="2 3">N2SHLJ1</strain>
    </source>
</reference>
<dbReference type="InterPro" id="IPR052184">
    <property type="entry name" value="SDR_enzymes"/>
</dbReference>
<keyword evidence="3" id="KW-1185">Reference proteome</keyword>
<dbReference type="GO" id="GO:0016616">
    <property type="term" value="F:oxidoreductase activity, acting on the CH-OH group of donors, NAD or NADP as acceptor"/>
    <property type="evidence" value="ECO:0007669"/>
    <property type="project" value="TreeGrafter"/>
</dbReference>
<dbReference type="AlphaFoldDB" id="A0A4Q9DX67"/>
<dbReference type="PRINTS" id="PR00081">
    <property type="entry name" value="GDHRDH"/>
</dbReference>
<comment type="similarity">
    <text evidence="1">Belongs to the short-chain dehydrogenases/reductases (SDR) family.</text>
</comment>